<evidence type="ECO:0000256" key="2">
    <source>
        <dbReference type="SAM" id="Phobius"/>
    </source>
</evidence>
<name>A0A4U5U0N2_COLLU</name>
<protein>
    <submittedName>
        <fullName evidence="3">Uncharacterized protein</fullName>
    </submittedName>
</protein>
<evidence type="ECO:0000313" key="4">
    <source>
        <dbReference type="Proteomes" id="UP000298787"/>
    </source>
</evidence>
<keyword evidence="2" id="KW-0812">Transmembrane</keyword>
<keyword evidence="4" id="KW-1185">Reference proteome</keyword>
<feature type="region of interest" description="Disordered" evidence="1">
    <location>
        <begin position="77"/>
        <end position="101"/>
    </location>
</feature>
<accession>A0A4U5U0N2</accession>
<feature type="region of interest" description="Disordered" evidence="1">
    <location>
        <begin position="1"/>
        <end position="56"/>
    </location>
</feature>
<feature type="compositionally biased region" description="Low complexity" evidence="1">
    <location>
        <begin position="35"/>
        <end position="56"/>
    </location>
</feature>
<organism evidence="3 4">
    <name type="scientific">Collichthys lucidus</name>
    <name type="common">Big head croaker</name>
    <name type="synonym">Sciaena lucida</name>
    <dbReference type="NCBI Taxonomy" id="240159"/>
    <lineage>
        <taxon>Eukaryota</taxon>
        <taxon>Metazoa</taxon>
        <taxon>Chordata</taxon>
        <taxon>Craniata</taxon>
        <taxon>Vertebrata</taxon>
        <taxon>Euteleostomi</taxon>
        <taxon>Actinopterygii</taxon>
        <taxon>Neopterygii</taxon>
        <taxon>Teleostei</taxon>
        <taxon>Neoteleostei</taxon>
        <taxon>Acanthomorphata</taxon>
        <taxon>Eupercaria</taxon>
        <taxon>Sciaenidae</taxon>
        <taxon>Collichthys</taxon>
    </lineage>
</organism>
<sequence>MRRASSSCQRFGHLLEEKQQTVENKSSDEAAAENSSPAGPSAQAAQQPRRQPVLQPAKFKSKCWMEKMSTTNYCQLRSQSPRMSTRLPPPPTLSSGPLGSASLERRGTDSAFEALTPAFSLIRLRKSSSLLFFLIKSDNIWRAGEGRFNVANVTAGVILAILAICFVCSTFIEAPSKAAASNAVIQSFKKPPI</sequence>
<proteinExistence type="predicted"/>
<evidence type="ECO:0000313" key="3">
    <source>
        <dbReference type="EMBL" id="TKS67228.1"/>
    </source>
</evidence>
<dbReference type="Proteomes" id="UP000298787">
    <property type="component" value="Chromosome 2"/>
</dbReference>
<keyword evidence="2" id="KW-1133">Transmembrane helix</keyword>
<reference evidence="3 4" key="1">
    <citation type="submission" date="2019-01" db="EMBL/GenBank/DDBJ databases">
        <title>Genome Assembly of Collichthys lucidus.</title>
        <authorList>
            <person name="Cai M."/>
            <person name="Xiao S."/>
        </authorList>
    </citation>
    <scope>NUCLEOTIDE SEQUENCE [LARGE SCALE GENOMIC DNA]</scope>
    <source>
        <strain evidence="3">JT15FE1705JMU</strain>
        <tissue evidence="3">Muscle</tissue>
    </source>
</reference>
<evidence type="ECO:0000256" key="1">
    <source>
        <dbReference type="SAM" id="MobiDB-lite"/>
    </source>
</evidence>
<dbReference type="EMBL" id="CM014079">
    <property type="protein sequence ID" value="TKS67228.1"/>
    <property type="molecule type" value="Genomic_DNA"/>
</dbReference>
<feature type="transmembrane region" description="Helical" evidence="2">
    <location>
        <begin position="150"/>
        <end position="172"/>
    </location>
</feature>
<feature type="compositionally biased region" description="Basic and acidic residues" evidence="1">
    <location>
        <begin position="13"/>
        <end position="28"/>
    </location>
</feature>
<dbReference type="AlphaFoldDB" id="A0A4U5U0N2"/>
<keyword evidence="2" id="KW-0472">Membrane</keyword>
<gene>
    <name evidence="3" type="ORF">D9C73_001449</name>
</gene>